<keyword evidence="4" id="KW-1133">Transmembrane helix</keyword>
<keyword evidence="3" id="KW-0804">Transcription</keyword>
<evidence type="ECO:0000313" key="7">
    <source>
        <dbReference type="Proteomes" id="UP000077881"/>
    </source>
</evidence>
<feature type="domain" description="HTH araC/xylS-type" evidence="5">
    <location>
        <begin position="662"/>
        <end position="760"/>
    </location>
</feature>
<gene>
    <name evidence="6" type="ORF">ABB05_14965</name>
</gene>
<keyword evidence="7" id="KW-1185">Reference proteome</keyword>
<proteinExistence type="predicted"/>
<dbReference type="AlphaFoldDB" id="A0A177ZLN7"/>
<evidence type="ECO:0000256" key="2">
    <source>
        <dbReference type="ARBA" id="ARBA00023125"/>
    </source>
</evidence>
<organism evidence="6 7">
    <name type="scientific">Lederbergia galactosidilytica</name>
    <dbReference type="NCBI Taxonomy" id="217031"/>
    <lineage>
        <taxon>Bacteria</taxon>
        <taxon>Bacillati</taxon>
        <taxon>Bacillota</taxon>
        <taxon>Bacilli</taxon>
        <taxon>Bacillales</taxon>
        <taxon>Bacillaceae</taxon>
        <taxon>Lederbergia</taxon>
    </lineage>
</organism>
<dbReference type="InterPro" id="IPR009057">
    <property type="entry name" value="Homeodomain-like_sf"/>
</dbReference>
<accession>A0A177ZLN7</accession>
<keyword evidence="4" id="KW-0812">Transmembrane</keyword>
<dbReference type="PATRIC" id="fig|217031.6.peg.3218"/>
<dbReference type="SUPFAM" id="SSF46689">
    <property type="entry name" value="Homeodomain-like"/>
    <property type="match status" value="2"/>
</dbReference>
<dbReference type="SMART" id="SM00342">
    <property type="entry name" value="HTH_ARAC"/>
    <property type="match status" value="1"/>
</dbReference>
<comment type="caution">
    <text evidence="6">The sequence shown here is derived from an EMBL/GenBank/DDBJ whole genome shotgun (WGS) entry which is preliminary data.</text>
</comment>
<dbReference type="PANTHER" id="PTHR43280:SF10">
    <property type="entry name" value="REGULATORY PROTEIN POCR"/>
    <property type="match status" value="1"/>
</dbReference>
<evidence type="ECO:0000256" key="3">
    <source>
        <dbReference type="ARBA" id="ARBA00023163"/>
    </source>
</evidence>
<evidence type="ECO:0000256" key="4">
    <source>
        <dbReference type="SAM" id="Phobius"/>
    </source>
</evidence>
<dbReference type="Gene3D" id="3.30.450.20">
    <property type="entry name" value="PAS domain"/>
    <property type="match status" value="1"/>
</dbReference>
<dbReference type="OrthoDB" id="1975037at2"/>
<dbReference type="PANTHER" id="PTHR43280">
    <property type="entry name" value="ARAC-FAMILY TRANSCRIPTIONAL REGULATOR"/>
    <property type="match status" value="1"/>
</dbReference>
<name>A0A177ZLN7_9BACI</name>
<keyword evidence="4" id="KW-0472">Membrane</keyword>
<keyword evidence="2" id="KW-0238">DNA-binding</keyword>
<evidence type="ECO:0000259" key="5">
    <source>
        <dbReference type="PROSITE" id="PS01124"/>
    </source>
</evidence>
<feature type="transmembrane region" description="Helical" evidence="4">
    <location>
        <begin position="12"/>
        <end position="33"/>
    </location>
</feature>
<dbReference type="RefSeq" id="WP_064468439.1">
    <property type="nucleotide sequence ID" value="NZ_LDJR01000056.1"/>
</dbReference>
<dbReference type="STRING" id="217031.ABB05_14965"/>
<dbReference type="EMBL" id="LDJR01000056">
    <property type="protein sequence ID" value="OAK68389.1"/>
    <property type="molecule type" value="Genomic_DNA"/>
</dbReference>
<dbReference type="PROSITE" id="PS01124">
    <property type="entry name" value="HTH_ARAC_FAMILY_2"/>
    <property type="match status" value="1"/>
</dbReference>
<dbReference type="Proteomes" id="UP000077881">
    <property type="component" value="Unassembled WGS sequence"/>
</dbReference>
<evidence type="ECO:0000313" key="6">
    <source>
        <dbReference type="EMBL" id="OAK68389.1"/>
    </source>
</evidence>
<feature type="transmembrane region" description="Helical" evidence="4">
    <location>
        <begin position="293"/>
        <end position="315"/>
    </location>
</feature>
<sequence>MKIRTFKHFYKLVTLLIILGTVPVIIVGIFSYWKSSQVIEDHSAQEKIQNVYQIQTNVEQVLKNIDHSVTYFLNSPQTKEIIRYPLSADNFKKYHDIRPELNHLQTVDTGIEDIVLVSLKNDWLINNNGLTYIDEEEKEAILSNYMNLPESSTWIQEEYEEISLNNDAKKSCSHYISLVKKLPFTSAKKTAVASVLVPSCSLTKIMEKKVDSEIYMILDSNNQIIAHSDSDEIGETFKNSQEILADINQEAGQFNRSIDGIDYKVTYQTSRYNHWSYLSLIKMSDLNKQSSSIGWLTFLVCSVLLILSLIISFIGSQRIYQPIRKLHKLASDKFSTKDNQGYSHKNEFELIETHIEQLLDKNVELEGRLQSQVTQLKQFFMIRLLQGKVHKQEITNKLVSYNYPKSWKHLTLFTLEIDGLDQTKYKESDQDLLLFAINNMIEDLFPTDQCFTPVVINHTLVMILLDHFDSMEEYTHYMNEQAQLIQTEIKAVFDLPVSIGISHPFQSLSTAKEAFKEGKEALKYRFKSGAESIIFFENINQNYQLTTPFPTVIKNHLFDAIKVADREKAEQEFDRFFQVLSQKNFHHNHFYIIMTRLLYELIELMQILGIQIKGLDEREFFTEIEHLGTLKEVKRWFKQQIIYPLIDKVEERTESENKSLSDKIIHIIHHEFDTDISLDSIATRLHYNPNYLSSIFQKEMNVSFSEYLIMYRINMAKQWLVNTDISVKDIATKLHYNNSQNFIRSFRKMEGITPGKYRSQHKQAI</sequence>
<dbReference type="GO" id="GO:0043565">
    <property type="term" value="F:sequence-specific DNA binding"/>
    <property type="evidence" value="ECO:0007669"/>
    <property type="project" value="InterPro"/>
</dbReference>
<evidence type="ECO:0000256" key="1">
    <source>
        <dbReference type="ARBA" id="ARBA00023015"/>
    </source>
</evidence>
<dbReference type="Gene3D" id="1.10.10.60">
    <property type="entry name" value="Homeodomain-like"/>
    <property type="match status" value="2"/>
</dbReference>
<dbReference type="Pfam" id="PF12833">
    <property type="entry name" value="HTH_18"/>
    <property type="match status" value="1"/>
</dbReference>
<reference evidence="6 7" key="1">
    <citation type="submission" date="2015-05" db="EMBL/GenBank/DDBJ databases">
        <title>Comparison of genome.</title>
        <authorList>
            <person name="Zheng Z."/>
            <person name="Sun M."/>
        </authorList>
    </citation>
    <scope>NUCLEOTIDE SEQUENCE [LARGE SCALE GENOMIC DNA]</scope>
    <source>
        <strain evidence="6 7">G25-74</strain>
    </source>
</reference>
<dbReference type="GO" id="GO:0003700">
    <property type="term" value="F:DNA-binding transcription factor activity"/>
    <property type="evidence" value="ECO:0007669"/>
    <property type="project" value="InterPro"/>
</dbReference>
<keyword evidence="1" id="KW-0805">Transcription regulation</keyword>
<dbReference type="InterPro" id="IPR018060">
    <property type="entry name" value="HTH_AraC"/>
</dbReference>
<protein>
    <submittedName>
        <fullName evidence="6">Transcriptional regulator</fullName>
    </submittedName>
</protein>